<dbReference type="RefSeq" id="XP_039118656.1">
    <property type="nucleotide sequence ID" value="XM_039262722.1"/>
</dbReference>
<feature type="compositionally biased region" description="Basic and acidic residues" evidence="1">
    <location>
        <begin position="45"/>
        <end position="69"/>
    </location>
</feature>
<reference evidence="4" key="1">
    <citation type="submission" date="2025-08" db="UniProtKB">
        <authorList>
            <consortium name="RefSeq"/>
        </authorList>
    </citation>
    <scope>IDENTIFICATION</scope>
</reference>
<protein>
    <submittedName>
        <fullName evidence="4">Uncharacterized protein LOC120254659</fullName>
    </submittedName>
</protein>
<accession>A0AB40AUJ7</accession>
<dbReference type="AlphaFoldDB" id="A0AB40AUJ7"/>
<name>A0AB40AUJ7_DIOCR</name>
<feature type="region of interest" description="Disordered" evidence="1">
    <location>
        <begin position="44"/>
        <end position="104"/>
    </location>
</feature>
<dbReference type="GeneID" id="120254659"/>
<sequence length="145" mass="16496">MDRYIDAMKINRVEEKYTIGECMAAFNVLCDQFPDEDFVKITTLFKDKDNRPANSTPKEKQQKKQKDEAGPAESSQKEKQHKKKKEEDSDESPPKAKGRKGGGFLAPLQLSDALIKFIGTGESALSRSDVVKRVWNYIKENKLQV</sequence>
<dbReference type="CDD" id="cd10567">
    <property type="entry name" value="SWIB-MDM2_like"/>
    <property type="match status" value="1"/>
</dbReference>
<dbReference type="Proteomes" id="UP001515500">
    <property type="component" value="Unplaced"/>
</dbReference>
<keyword evidence="3" id="KW-1185">Reference proteome</keyword>
<organism evidence="3 4">
    <name type="scientific">Dioscorea cayennensis subsp. rotundata</name>
    <name type="common">White Guinea yam</name>
    <name type="synonym">Dioscorea rotundata</name>
    <dbReference type="NCBI Taxonomy" id="55577"/>
    <lineage>
        <taxon>Eukaryota</taxon>
        <taxon>Viridiplantae</taxon>
        <taxon>Streptophyta</taxon>
        <taxon>Embryophyta</taxon>
        <taxon>Tracheophyta</taxon>
        <taxon>Spermatophyta</taxon>
        <taxon>Magnoliopsida</taxon>
        <taxon>Liliopsida</taxon>
        <taxon>Dioscoreales</taxon>
        <taxon>Dioscoreaceae</taxon>
        <taxon>Dioscorea</taxon>
    </lineage>
</organism>
<dbReference type="Pfam" id="PF02201">
    <property type="entry name" value="SWIB"/>
    <property type="match status" value="1"/>
</dbReference>
<evidence type="ECO:0000256" key="1">
    <source>
        <dbReference type="SAM" id="MobiDB-lite"/>
    </source>
</evidence>
<proteinExistence type="predicted"/>
<evidence type="ECO:0000313" key="4">
    <source>
        <dbReference type="RefSeq" id="XP_039118656.1"/>
    </source>
</evidence>
<dbReference type="PROSITE" id="PS51925">
    <property type="entry name" value="SWIB_MDM2"/>
    <property type="match status" value="1"/>
</dbReference>
<dbReference type="SUPFAM" id="SSF47592">
    <property type="entry name" value="SWIB/MDM2 domain"/>
    <property type="match status" value="1"/>
</dbReference>
<evidence type="ECO:0000259" key="2">
    <source>
        <dbReference type="PROSITE" id="PS51925"/>
    </source>
</evidence>
<dbReference type="InterPro" id="IPR036885">
    <property type="entry name" value="SWIB_MDM2_dom_sf"/>
</dbReference>
<evidence type="ECO:0000313" key="3">
    <source>
        <dbReference type="Proteomes" id="UP001515500"/>
    </source>
</evidence>
<feature type="domain" description="DM2" evidence="2">
    <location>
        <begin position="103"/>
        <end position="145"/>
    </location>
</feature>
<gene>
    <name evidence="4" type="primary">LOC120254659</name>
</gene>
<dbReference type="Gene3D" id="1.10.245.10">
    <property type="entry name" value="SWIB/MDM2 domain"/>
    <property type="match status" value="1"/>
</dbReference>
<dbReference type="InterPro" id="IPR003121">
    <property type="entry name" value="SWIB_MDM2_domain"/>
</dbReference>
<dbReference type="PANTHER" id="PTHR13844">
    <property type="entry name" value="SWI/SNF-RELATED MATRIX-ASSOCIATED ACTIN-DEPENDENT REGULATOR OF CHROMATIN SUBFAMILY D"/>
    <property type="match status" value="1"/>
</dbReference>